<dbReference type="GO" id="GO:0006313">
    <property type="term" value="P:DNA transposition"/>
    <property type="evidence" value="ECO:0007669"/>
    <property type="project" value="InterPro"/>
</dbReference>
<proteinExistence type="predicted"/>
<evidence type="ECO:0000313" key="2">
    <source>
        <dbReference type="EMBL" id="SCF02991.1"/>
    </source>
</evidence>
<dbReference type="GO" id="GO:0003677">
    <property type="term" value="F:DNA binding"/>
    <property type="evidence" value="ECO:0007669"/>
    <property type="project" value="InterPro"/>
</dbReference>
<reference evidence="3" key="1">
    <citation type="submission" date="2016-06" db="EMBL/GenBank/DDBJ databases">
        <authorList>
            <person name="Varghese N."/>
            <person name="Submissions Spin"/>
        </authorList>
    </citation>
    <scope>NUCLEOTIDE SEQUENCE [LARGE SCALE GENOMIC DNA]</scope>
    <source>
        <strain evidence="3">DSM 44875</strain>
    </source>
</reference>
<protein>
    <recommendedName>
        <fullName evidence="1">Transposase IS110-like N-terminal domain-containing protein</fullName>
    </recommendedName>
</protein>
<accession>A0A1C4X458</accession>
<evidence type="ECO:0000313" key="3">
    <source>
        <dbReference type="Proteomes" id="UP000198243"/>
    </source>
</evidence>
<dbReference type="Pfam" id="PF01548">
    <property type="entry name" value="DEDD_Tnp_IS110"/>
    <property type="match status" value="1"/>
</dbReference>
<dbReference type="AlphaFoldDB" id="A0A1C4X458"/>
<feature type="domain" description="Transposase IS110-like N-terminal" evidence="1">
    <location>
        <begin position="5"/>
        <end position="52"/>
    </location>
</feature>
<evidence type="ECO:0000259" key="1">
    <source>
        <dbReference type="Pfam" id="PF01548"/>
    </source>
</evidence>
<dbReference type="Proteomes" id="UP000198243">
    <property type="component" value="Chromosome I"/>
</dbReference>
<sequence>MQVYCGIDWAERHHDVALVDQDGNLVAKKRLHETVEGSAQLVDMLAAAGDSAHAPTR</sequence>
<gene>
    <name evidence="2" type="ORF">GA0070607_4617</name>
</gene>
<dbReference type="EMBL" id="LT607412">
    <property type="protein sequence ID" value="SCF02991.1"/>
    <property type="molecule type" value="Genomic_DNA"/>
</dbReference>
<dbReference type="InterPro" id="IPR002525">
    <property type="entry name" value="Transp_IS110-like_N"/>
</dbReference>
<dbReference type="GO" id="GO:0004803">
    <property type="term" value="F:transposase activity"/>
    <property type="evidence" value="ECO:0007669"/>
    <property type="project" value="InterPro"/>
</dbReference>
<name>A0A1C4X458_9ACTN</name>
<organism evidence="2 3">
    <name type="scientific">Micromonospora coriariae</name>
    <dbReference type="NCBI Taxonomy" id="285665"/>
    <lineage>
        <taxon>Bacteria</taxon>
        <taxon>Bacillati</taxon>
        <taxon>Actinomycetota</taxon>
        <taxon>Actinomycetes</taxon>
        <taxon>Micromonosporales</taxon>
        <taxon>Micromonosporaceae</taxon>
        <taxon>Micromonospora</taxon>
    </lineage>
</organism>
<keyword evidence="3" id="KW-1185">Reference proteome</keyword>